<comment type="caution">
    <text evidence="1">The sequence shown here is derived from an EMBL/GenBank/DDBJ whole genome shotgun (WGS) entry which is preliminary data.</text>
</comment>
<evidence type="ECO:0000313" key="1">
    <source>
        <dbReference type="EMBL" id="KAI0067270.1"/>
    </source>
</evidence>
<protein>
    <submittedName>
        <fullName evidence="1">Uncharacterized protein</fullName>
    </submittedName>
</protein>
<organism evidence="1 2">
    <name type="scientific">Artomyces pyxidatus</name>
    <dbReference type="NCBI Taxonomy" id="48021"/>
    <lineage>
        <taxon>Eukaryota</taxon>
        <taxon>Fungi</taxon>
        <taxon>Dikarya</taxon>
        <taxon>Basidiomycota</taxon>
        <taxon>Agaricomycotina</taxon>
        <taxon>Agaricomycetes</taxon>
        <taxon>Russulales</taxon>
        <taxon>Auriscalpiaceae</taxon>
        <taxon>Artomyces</taxon>
    </lineage>
</organism>
<evidence type="ECO:0000313" key="2">
    <source>
        <dbReference type="Proteomes" id="UP000814140"/>
    </source>
</evidence>
<name>A0ACB8TFW9_9AGAM</name>
<accession>A0ACB8TFW9</accession>
<sequence length="232" mass="24791">MRHGKRRDALSGQRALAIALPSSTSAELLHAALPLIRQHGFTREALSRSVLALAEPHAQPLSEPAVSALFGQGDTARRTLINAWLEDGRAQMRAQPSKTTTDALKVRLRHNEPVLPYLPEAFALLASPRSGIPPLDVKLALVHAVSVADEACFATGDISVGPAWYTKRATLAAIYSAAELHQLGSPQTVYAFMDSLVGTAASVHQTVSEVELFAQYVAKSWGGLIKSSGILL</sequence>
<proteinExistence type="predicted"/>
<gene>
    <name evidence="1" type="ORF">BV25DRAFT_1867783</name>
</gene>
<dbReference type="Proteomes" id="UP000814140">
    <property type="component" value="Unassembled WGS sequence"/>
</dbReference>
<reference evidence="1" key="2">
    <citation type="journal article" date="2022" name="New Phytol.">
        <title>Evolutionary transition to the ectomycorrhizal habit in the genomes of a hyperdiverse lineage of mushroom-forming fungi.</title>
        <authorList>
            <person name="Looney B."/>
            <person name="Miyauchi S."/>
            <person name="Morin E."/>
            <person name="Drula E."/>
            <person name="Courty P.E."/>
            <person name="Kohler A."/>
            <person name="Kuo A."/>
            <person name="LaButti K."/>
            <person name="Pangilinan J."/>
            <person name="Lipzen A."/>
            <person name="Riley R."/>
            <person name="Andreopoulos W."/>
            <person name="He G."/>
            <person name="Johnson J."/>
            <person name="Nolan M."/>
            <person name="Tritt A."/>
            <person name="Barry K.W."/>
            <person name="Grigoriev I.V."/>
            <person name="Nagy L.G."/>
            <person name="Hibbett D."/>
            <person name="Henrissat B."/>
            <person name="Matheny P.B."/>
            <person name="Labbe J."/>
            <person name="Martin F.M."/>
        </authorList>
    </citation>
    <scope>NUCLEOTIDE SEQUENCE</scope>
    <source>
        <strain evidence="1">HHB10654</strain>
    </source>
</reference>
<keyword evidence="2" id="KW-1185">Reference proteome</keyword>
<dbReference type="EMBL" id="MU277190">
    <property type="protein sequence ID" value="KAI0067270.1"/>
    <property type="molecule type" value="Genomic_DNA"/>
</dbReference>
<reference evidence="1" key="1">
    <citation type="submission" date="2021-03" db="EMBL/GenBank/DDBJ databases">
        <authorList>
            <consortium name="DOE Joint Genome Institute"/>
            <person name="Ahrendt S."/>
            <person name="Looney B.P."/>
            <person name="Miyauchi S."/>
            <person name="Morin E."/>
            <person name="Drula E."/>
            <person name="Courty P.E."/>
            <person name="Chicoki N."/>
            <person name="Fauchery L."/>
            <person name="Kohler A."/>
            <person name="Kuo A."/>
            <person name="Labutti K."/>
            <person name="Pangilinan J."/>
            <person name="Lipzen A."/>
            <person name="Riley R."/>
            <person name="Andreopoulos W."/>
            <person name="He G."/>
            <person name="Johnson J."/>
            <person name="Barry K.W."/>
            <person name="Grigoriev I.V."/>
            <person name="Nagy L."/>
            <person name="Hibbett D."/>
            <person name="Henrissat B."/>
            <person name="Matheny P.B."/>
            <person name="Labbe J."/>
            <person name="Martin F."/>
        </authorList>
    </citation>
    <scope>NUCLEOTIDE SEQUENCE</scope>
    <source>
        <strain evidence="1">HHB10654</strain>
    </source>
</reference>